<dbReference type="EMBL" id="FXUL01000009">
    <property type="protein sequence ID" value="SMP63890.1"/>
    <property type="molecule type" value="Genomic_DNA"/>
</dbReference>
<accession>A0ABY1QB48</accession>
<evidence type="ECO:0000313" key="15">
    <source>
        <dbReference type="EMBL" id="SMP63890.1"/>
    </source>
</evidence>
<feature type="transmembrane region" description="Helical" evidence="13">
    <location>
        <begin position="33"/>
        <end position="52"/>
    </location>
</feature>
<evidence type="ECO:0000256" key="1">
    <source>
        <dbReference type="ARBA" id="ARBA00001974"/>
    </source>
</evidence>
<dbReference type="PRINTS" id="PR00409">
    <property type="entry name" value="PHDIOXRDTASE"/>
</dbReference>
<evidence type="ECO:0000256" key="3">
    <source>
        <dbReference type="ARBA" id="ARBA00022630"/>
    </source>
</evidence>
<keyword evidence="8 13" id="KW-1133">Transmembrane helix</keyword>
<dbReference type="PANTHER" id="PTHR47354:SF8">
    <property type="entry name" value="1,2-PHENYLACETYL-COA EPOXIDASE, SUBUNIT E"/>
    <property type="match status" value="1"/>
</dbReference>
<keyword evidence="16" id="KW-1185">Reference proteome</keyword>
<sequence length="414" mass="45443">MQRWSIPALTALFGLLPAWWAFPQGVGFWRSWAIFSGWLASGLLLASLLLMIREPRLAGLLGGLQRMYLWHHHAGVLAYLLLLTHPLALAADGWQHSPHRAWLAISPWQGGATIATGWLALLLMMAGLALAFAHRIPYELWRRLHHLLSASTLAGAAHLLLLGLPQPLLWLPALAIGFLLWRFLRADRGLGARPYVVDRVARLSGTVMEVTLRPLGEALHPNGGQFLLAAFGEGIHYHGCREYHPFTVERTAANGAIVLAIKSLGDCTGALQDLEPGVAVRLQGPFGNFLDREPQGPGLWIAGGIGITPFLSVLQRRTLRYPVRLFYLYRSGADAPYLAELEALAGNCPLLHIECIETGADNPDLEALLPAPADLRGVECHICGPAPMAMSAAVHLRRRGVAPERIHFEQFDFR</sequence>
<protein>
    <submittedName>
        <fullName evidence="15">Predicted ferric reductase</fullName>
    </submittedName>
</protein>
<dbReference type="PANTHER" id="PTHR47354">
    <property type="entry name" value="NADH OXIDOREDUCTASE HCR"/>
    <property type="match status" value="1"/>
</dbReference>
<evidence type="ECO:0000256" key="13">
    <source>
        <dbReference type="SAM" id="Phobius"/>
    </source>
</evidence>
<evidence type="ECO:0000256" key="5">
    <source>
        <dbReference type="ARBA" id="ARBA00022714"/>
    </source>
</evidence>
<dbReference type="Gene3D" id="2.40.30.10">
    <property type="entry name" value="Translation factors"/>
    <property type="match status" value="1"/>
</dbReference>
<dbReference type="InterPro" id="IPR017927">
    <property type="entry name" value="FAD-bd_FR_type"/>
</dbReference>
<proteinExistence type="predicted"/>
<comment type="caution">
    <text evidence="15">The sequence shown here is derived from an EMBL/GenBank/DDBJ whole genome shotgun (WGS) entry which is preliminary data.</text>
</comment>
<dbReference type="InterPro" id="IPR013130">
    <property type="entry name" value="Fe3_Rdtase_TM_dom"/>
</dbReference>
<dbReference type="SUPFAM" id="SSF52343">
    <property type="entry name" value="Ferredoxin reductase-like, C-terminal NADP-linked domain"/>
    <property type="match status" value="1"/>
</dbReference>
<feature type="transmembrane region" description="Helical" evidence="13">
    <location>
        <begin position="111"/>
        <end position="132"/>
    </location>
</feature>
<dbReference type="Proteomes" id="UP001158049">
    <property type="component" value="Unassembled WGS sequence"/>
</dbReference>
<dbReference type="InterPro" id="IPR017938">
    <property type="entry name" value="Riboflavin_synthase-like_b-brl"/>
</dbReference>
<name>A0ABY1QB48_9BURK</name>
<feature type="domain" description="FAD-binding FR-type" evidence="14">
    <location>
        <begin position="190"/>
        <end position="292"/>
    </location>
</feature>
<keyword evidence="5" id="KW-0001">2Fe-2S</keyword>
<keyword evidence="12 13" id="KW-0472">Membrane</keyword>
<evidence type="ECO:0000256" key="10">
    <source>
        <dbReference type="ARBA" id="ARBA00023004"/>
    </source>
</evidence>
<keyword evidence="9" id="KW-0560">Oxidoreductase</keyword>
<evidence type="ECO:0000256" key="11">
    <source>
        <dbReference type="ARBA" id="ARBA00023014"/>
    </source>
</evidence>
<keyword evidence="6" id="KW-0479">Metal-binding</keyword>
<evidence type="ECO:0000256" key="12">
    <source>
        <dbReference type="ARBA" id="ARBA00023136"/>
    </source>
</evidence>
<gene>
    <name evidence="15" type="ORF">SAMN06295970_109155</name>
</gene>
<dbReference type="InterPro" id="IPR039261">
    <property type="entry name" value="FNR_nucleotide-bd"/>
</dbReference>
<evidence type="ECO:0000256" key="4">
    <source>
        <dbReference type="ARBA" id="ARBA00022692"/>
    </source>
</evidence>
<organism evidence="15 16">
    <name type="scientific">Noviherbaspirillum suwonense</name>
    <dbReference type="NCBI Taxonomy" id="1224511"/>
    <lineage>
        <taxon>Bacteria</taxon>
        <taxon>Pseudomonadati</taxon>
        <taxon>Pseudomonadota</taxon>
        <taxon>Betaproteobacteria</taxon>
        <taxon>Burkholderiales</taxon>
        <taxon>Oxalobacteraceae</taxon>
        <taxon>Noviherbaspirillum</taxon>
    </lineage>
</organism>
<dbReference type="SUPFAM" id="SSF63380">
    <property type="entry name" value="Riboflavin synthase domain-like"/>
    <property type="match status" value="1"/>
</dbReference>
<comment type="cofactor">
    <cofactor evidence="1">
        <name>FAD</name>
        <dbReference type="ChEBI" id="CHEBI:57692"/>
    </cofactor>
</comment>
<evidence type="ECO:0000256" key="9">
    <source>
        <dbReference type="ARBA" id="ARBA00023002"/>
    </source>
</evidence>
<dbReference type="Gene3D" id="3.40.50.80">
    <property type="entry name" value="Nucleotide-binding domain of ferredoxin-NADP reductase (FNR) module"/>
    <property type="match status" value="1"/>
</dbReference>
<evidence type="ECO:0000256" key="2">
    <source>
        <dbReference type="ARBA" id="ARBA00004141"/>
    </source>
</evidence>
<evidence type="ECO:0000313" key="16">
    <source>
        <dbReference type="Proteomes" id="UP001158049"/>
    </source>
</evidence>
<dbReference type="Pfam" id="PF01794">
    <property type="entry name" value="Ferric_reduct"/>
    <property type="match status" value="1"/>
</dbReference>
<feature type="transmembrane region" description="Helical" evidence="13">
    <location>
        <begin position="168"/>
        <end position="184"/>
    </location>
</feature>
<comment type="subcellular location">
    <subcellularLocation>
        <location evidence="2">Membrane</location>
        <topology evidence="2">Multi-pass membrane protein</topology>
    </subcellularLocation>
</comment>
<dbReference type="PROSITE" id="PS51384">
    <property type="entry name" value="FAD_FR"/>
    <property type="match status" value="1"/>
</dbReference>
<reference evidence="15 16" key="1">
    <citation type="submission" date="2017-05" db="EMBL/GenBank/DDBJ databases">
        <authorList>
            <person name="Varghese N."/>
            <person name="Submissions S."/>
        </authorList>
    </citation>
    <scope>NUCLEOTIDE SEQUENCE [LARGE SCALE GENOMIC DNA]</scope>
    <source>
        <strain evidence="15 16">DSM 26001</strain>
    </source>
</reference>
<keyword evidence="4 13" id="KW-0812">Transmembrane</keyword>
<evidence type="ECO:0000256" key="7">
    <source>
        <dbReference type="ARBA" id="ARBA00022827"/>
    </source>
</evidence>
<keyword evidence="7" id="KW-0274">FAD</keyword>
<evidence type="ECO:0000259" key="14">
    <source>
        <dbReference type="PROSITE" id="PS51384"/>
    </source>
</evidence>
<keyword evidence="10" id="KW-0408">Iron</keyword>
<keyword evidence="3" id="KW-0285">Flavoprotein</keyword>
<evidence type="ECO:0000256" key="6">
    <source>
        <dbReference type="ARBA" id="ARBA00022723"/>
    </source>
</evidence>
<dbReference type="InterPro" id="IPR050415">
    <property type="entry name" value="MRET"/>
</dbReference>
<keyword evidence="11" id="KW-0411">Iron-sulfur</keyword>
<evidence type="ECO:0000256" key="8">
    <source>
        <dbReference type="ARBA" id="ARBA00022989"/>
    </source>
</evidence>
<feature type="transmembrane region" description="Helical" evidence="13">
    <location>
        <begin position="73"/>
        <end position="91"/>
    </location>
</feature>